<dbReference type="SUPFAM" id="SSF82771">
    <property type="entry name" value="GIY-YIG endonuclease"/>
    <property type="match status" value="1"/>
</dbReference>
<name>A0ABQ6M2H9_9GAMM</name>
<sequence length="95" mass="10640">MSKIWHLYLVRTSKGHLYTGITTDVARRFSEHCDGVRGAKALRGRGPLQLAFSIEVGSRTDAQRLEIAIKRWPKARKEQLVAGNLALELPAVTEK</sequence>
<evidence type="ECO:0000259" key="2">
    <source>
        <dbReference type="PROSITE" id="PS50164"/>
    </source>
</evidence>
<evidence type="ECO:0000256" key="1">
    <source>
        <dbReference type="ARBA" id="ARBA00007435"/>
    </source>
</evidence>
<keyword evidence="4" id="KW-1185">Reference proteome</keyword>
<reference evidence="3 4" key="1">
    <citation type="submission" date="2023-04" db="EMBL/GenBank/DDBJ databases">
        <title>Marinobulbifer ophiurae gen. nov., sp. Nov., isolate from tissue of brittle star Ophioplocus japonicus.</title>
        <authorList>
            <person name="Kawano K."/>
            <person name="Sawayama S."/>
            <person name="Nakagawa S."/>
        </authorList>
    </citation>
    <scope>NUCLEOTIDE SEQUENCE [LARGE SCALE GENOMIC DNA]</scope>
    <source>
        <strain evidence="3 4">NKW57</strain>
    </source>
</reference>
<dbReference type="Proteomes" id="UP001224392">
    <property type="component" value="Unassembled WGS sequence"/>
</dbReference>
<organism evidence="3 4">
    <name type="scientific">Biformimicrobium ophioploci</name>
    <dbReference type="NCBI Taxonomy" id="3036711"/>
    <lineage>
        <taxon>Bacteria</taxon>
        <taxon>Pseudomonadati</taxon>
        <taxon>Pseudomonadota</taxon>
        <taxon>Gammaproteobacteria</taxon>
        <taxon>Cellvibrionales</taxon>
        <taxon>Microbulbiferaceae</taxon>
        <taxon>Biformimicrobium</taxon>
    </lineage>
</organism>
<evidence type="ECO:0000313" key="4">
    <source>
        <dbReference type="Proteomes" id="UP001224392"/>
    </source>
</evidence>
<accession>A0ABQ6M2H9</accession>
<dbReference type="InterPro" id="IPR035901">
    <property type="entry name" value="GIY-YIG_endonuc_sf"/>
</dbReference>
<gene>
    <name evidence="3" type="ORF">MNKW57_28530</name>
</gene>
<dbReference type="Pfam" id="PF01541">
    <property type="entry name" value="GIY-YIG"/>
    <property type="match status" value="1"/>
</dbReference>
<dbReference type="RefSeq" id="WP_285765138.1">
    <property type="nucleotide sequence ID" value="NZ_BSYJ01000006.1"/>
</dbReference>
<dbReference type="CDD" id="cd10456">
    <property type="entry name" value="GIY-YIG_UPF0213"/>
    <property type="match status" value="1"/>
</dbReference>
<comment type="similarity">
    <text evidence="1">Belongs to the UPF0213 family.</text>
</comment>
<comment type="caution">
    <text evidence="3">The sequence shown here is derived from an EMBL/GenBank/DDBJ whole genome shotgun (WGS) entry which is preliminary data.</text>
</comment>
<dbReference type="InterPro" id="IPR050190">
    <property type="entry name" value="UPF0213_domain"/>
</dbReference>
<dbReference type="PROSITE" id="PS50164">
    <property type="entry name" value="GIY_YIG"/>
    <property type="match status" value="1"/>
</dbReference>
<dbReference type="InterPro" id="IPR000305">
    <property type="entry name" value="GIY-YIG_endonuc"/>
</dbReference>
<protein>
    <submittedName>
        <fullName evidence="3">GIY-YIG nuclease family protein</fullName>
    </submittedName>
</protein>
<dbReference type="PANTHER" id="PTHR34477:SF1">
    <property type="entry name" value="UPF0213 PROTEIN YHBQ"/>
    <property type="match status" value="1"/>
</dbReference>
<dbReference type="PANTHER" id="PTHR34477">
    <property type="entry name" value="UPF0213 PROTEIN YHBQ"/>
    <property type="match status" value="1"/>
</dbReference>
<dbReference type="Gene3D" id="3.40.1440.10">
    <property type="entry name" value="GIY-YIG endonuclease"/>
    <property type="match status" value="1"/>
</dbReference>
<evidence type="ECO:0000313" key="3">
    <source>
        <dbReference type="EMBL" id="GMG88532.1"/>
    </source>
</evidence>
<dbReference type="EMBL" id="BSYJ01000006">
    <property type="protein sequence ID" value="GMG88532.1"/>
    <property type="molecule type" value="Genomic_DNA"/>
</dbReference>
<feature type="domain" description="GIY-YIG" evidence="2">
    <location>
        <begin position="3"/>
        <end position="79"/>
    </location>
</feature>
<proteinExistence type="inferred from homology"/>